<dbReference type="Proteomes" id="UP000232707">
    <property type="component" value="Segment"/>
</dbReference>
<accession>A0A1D8QLH3</accession>
<dbReference type="EMBL" id="KU752557">
    <property type="protein sequence ID" value="AOW41511.1"/>
    <property type="molecule type" value="Genomic_DNA"/>
</dbReference>
<protein>
    <submittedName>
        <fullName evidence="1">Uncharacterized protein</fullName>
    </submittedName>
</protein>
<proteinExistence type="predicted"/>
<reference evidence="1 2" key="1">
    <citation type="submission" date="2016-02" db="EMBL/GenBank/DDBJ databases">
        <title>Genome sequence of a new Betabaculovirus TnGV isolated from the cabagge looper Trichoplusia ni (Lepidoptera: Noctuidae).</title>
        <authorList>
            <person name="Del Rincon-Castro M.C."/>
            <person name="Bivian-Hernandez Mdl.A."/>
            <person name="Lopez-Tlacomulco J.J."/>
            <person name="Ibarra J.E."/>
        </authorList>
    </citation>
    <scope>NUCLEOTIDE SEQUENCE [LARGE SCALE GENOMIC DNA]</scope>
    <source>
        <strain evidence="1">LBIV-12</strain>
    </source>
</reference>
<sequence>MSSVTIIFCVLTFVVGISFANPAPKETPTIIDTIGKIYSTVEEANAPTTACFEFYEHSRYLGGKTTVCGKKGQCINVPAPDTVSSIKFLSGGRFFAVQKMRIYKEENCHLYLDSDGYDNYGMSNLVWNDGYHYCDGYDLSSSSCDRSFNDNVYSFKF</sequence>
<dbReference type="KEGG" id="vg:37616977"/>
<organism evidence="1 2">
    <name type="scientific">Trichoplusia ni granulovirus LBIV-12</name>
    <dbReference type="NCBI Taxonomy" id="1916701"/>
    <lineage>
        <taxon>Viruses</taxon>
        <taxon>Viruses incertae sedis</taxon>
        <taxon>Naldaviricetes</taxon>
        <taxon>Lefavirales</taxon>
        <taxon>Baculoviridae</taxon>
        <taxon>Betabaculovirus</taxon>
        <taxon>Betabaculovirus trini</taxon>
    </lineage>
</organism>
<evidence type="ECO:0000313" key="1">
    <source>
        <dbReference type="EMBL" id="AOW41511.1"/>
    </source>
</evidence>
<dbReference type="GeneID" id="37616977"/>
<dbReference type="RefSeq" id="YP_009506172.1">
    <property type="nucleotide sequence ID" value="NC_038375.1"/>
</dbReference>
<evidence type="ECO:0000313" key="2">
    <source>
        <dbReference type="Proteomes" id="UP000232707"/>
    </source>
</evidence>
<keyword evidence="2" id="KW-1185">Reference proteome</keyword>
<name>A0A1D8QLH3_GVTN</name>